<comment type="caution">
    <text evidence="1">The sequence shown here is derived from an EMBL/GenBank/DDBJ whole genome shotgun (WGS) entry which is preliminary data.</text>
</comment>
<accession>A0A0L6UGM0</accession>
<dbReference type="Proteomes" id="UP000037035">
    <property type="component" value="Unassembled WGS sequence"/>
</dbReference>
<dbReference type="EMBL" id="LAVV01011497">
    <property type="protein sequence ID" value="KNZ47714.1"/>
    <property type="molecule type" value="Genomic_DNA"/>
</dbReference>
<protein>
    <submittedName>
        <fullName evidence="1">Uncharacterized protein</fullName>
    </submittedName>
</protein>
<sequence>MMRQIKPMVSWVFIEQQGVGKVQSREVVASKGKKRRRTNSLCLLHRNNVMASQGLQLEHHRVRLDLLKGCSTGQERFHAAFSCQATSNYYGWFSLDHCGLPLCPRCPSVASRDGLRAWRPAPRARDASKGAGTYAKDLRLAVRLPNLLCIDMTVCQLCCLNLPMADMPYRNSILPHHLTASSFAGCLIHGRPLEVALNLLECCLLPLCYVIARVTPISSKQVHHVSDQQKHWVIRSFHVLHLNLDITSAGLDSDAVSELYFQAGEQINCLVSDQNETACSSYCTDQSSAEEPSLKSIARFPDPVLAFHRDLNYQKLNSKRRKKLKLGPGSCHQQWFIRRVRKSRGVRPPSQYKSILEKLDISIYATSESKTITLWSRDPHRASGPCCTVSLFLHSILLVSFFHHTDPHLVTWVGCYFACLLMRDVFSHMDRVINFFPSHIPHHCQLDITIFQKDTMNCSIVTIIATYQGVFFKCKFGTWHCALLMYVHVLSGPVKDGVERKTYSLVSLRRTARMVSIFLNPQ</sequence>
<dbReference type="AlphaFoldDB" id="A0A0L6UGM0"/>
<keyword evidence="2" id="KW-1185">Reference proteome</keyword>
<reference evidence="1 2" key="1">
    <citation type="submission" date="2015-08" db="EMBL/GenBank/DDBJ databases">
        <title>Next Generation Sequencing and Analysis of the Genome of Puccinia sorghi L Schw, the Causal Agent of Maize Common Rust.</title>
        <authorList>
            <person name="Rochi L."/>
            <person name="Burguener G."/>
            <person name="Darino M."/>
            <person name="Turjanski A."/>
            <person name="Kreff E."/>
            <person name="Dieguez M.J."/>
            <person name="Sacco F."/>
        </authorList>
    </citation>
    <scope>NUCLEOTIDE SEQUENCE [LARGE SCALE GENOMIC DNA]</scope>
    <source>
        <strain evidence="1 2">RO10H11247</strain>
    </source>
</reference>
<dbReference type="VEuPathDB" id="FungiDB:VP01_61g2"/>
<gene>
    <name evidence="1" type="ORF">VP01_61g2</name>
</gene>
<evidence type="ECO:0000313" key="2">
    <source>
        <dbReference type="Proteomes" id="UP000037035"/>
    </source>
</evidence>
<proteinExistence type="predicted"/>
<evidence type="ECO:0000313" key="1">
    <source>
        <dbReference type="EMBL" id="KNZ47714.1"/>
    </source>
</evidence>
<name>A0A0L6UGM0_9BASI</name>
<organism evidence="1 2">
    <name type="scientific">Puccinia sorghi</name>
    <dbReference type="NCBI Taxonomy" id="27349"/>
    <lineage>
        <taxon>Eukaryota</taxon>
        <taxon>Fungi</taxon>
        <taxon>Dikarya</taxon>
        <taxon>Basidiomycota</taxon>
        <taxon>Pucciniomycotina</taxon>
        <taxon>Pucciniomycetes</taxon>
        <taxon>Pucciniales</taxon>
        <taxon>Pucciniaceae</taxon>
        <taxon>Puccinia</taxon>
    </lineage>
</organism>